<feature type="signal peptide" evidence="1">
    <location>
        <begin position="1"/>
        <end position="23"/>
    </location>
</feature>
<name>A0A846WE99_9NOCA</name>
<dbReference type="InterPro" id="IPR007969">
    <property type="entry name" value="DUF732"/>
</dbReference>
<evidence type="ECO:0000313" key="3">
    <source>
        <dbReference type="EMBL" id="NKX90964.1"/>
    </source>
</evidence>
<feature type="domain" description="DUF732" evidence="2">
    <location>
        <begin position="49"/>
        <end position="118"/>
    </location>
</feature>
<dbReference type="EMBL" id="JAAXOM010000008">
    <property type="protein sequence ID" value="NKX90964.1"/>
    <property type="molecule type" value="Genomic_DNA"/>
</dbReference>
<evidence type="ECO:0000259" key="2">
    <source>
        <dbReference type="Pfam" id="PF05305"/>
    </source>
</evidence>
<organism evidence="3 4">
    <name type="scientific">Nocardia coubleae</name>
    <dbReference type="NCBI Taxonomy" id="356147"/>
    <lineage>
        <taxon>Bacteria</taxon>
        <taxon>Bacillati</taxon>
        <taxon>Actinomycetota</taxon>
        <taxon>Actinomycetes</taxon>
        <taxon>Mycobacteriales</taxon>
        <taxon>Nocardiaceae</taxon>
        <taxon>Nocardia</taxon>
    </lineage>
</organism>
<keyword evidence="1" id="KW-0732">Signal</keyword>
<evidence type="ECO:0000256" key="1">
    <source>
        <dbReference type="SAM" id="SignalP"/>
    </source>
</evidence>
<evidence type="ECO:0000313" key="4">
    <source>
        <dbReference type="Proteomes" id="UP000572007"/>
    </source>
</evidence>
<proteinExistence type="predicted"/>
<sequence length="121" mass="12992">MRHSRVISALLAAGTVTAFTALAPQVGAKPASGSSSGSSETCAARSNADRMFLRRADFADEPCRTQDAAIRLALSNCQWLATHGHSASKHIELAEINRASVRYPYTFLDAAVTSYCPQYDI</sequence>
<accession>A0A846WE99</accession>
<dbReference type="Proteomes" id="UP000572007">
    <property type="component" value="Unassembled WGS sequence"/>
</dbReference>
<keyword evidence="4" id="KW-1185">Reference proteome</keyword>
<gene>
    <name evidence="3" type="ORF">HGA10_27135</name>
</gene>
<dbReference type="RefSeq" id="WP_067643167.1">
    <property type="nucleotide sequence ID" value="NZ_JAAXOM010000008.1"/>
</dbReference>
<reference evidence="3 4" key="1">
    <citation type="submission" date="2020-04" db="EMBL/GenBank/DDBJ databases">
        <title>MicrobeNet Type strains.</title>
        <authorList>
            <person name="Nicholson A.C."/>
        </authorList>
    </citation>
    <scope>NUCLEOTIDE SEQUENCE [LARGE SCALE GENOMIC DNA]</scope>
    <source>
        <strain evidence="3 4">DSM 44960</strain>
    </source>
</reference>
<dbReference type="Pfam" id="PF05305">
    <property type="entry name" value="DUF732"/>
    <property type="match status" value="1"/>
</dbReference>
<dbReference type="AlphaFoldDB" id="A0A846WE99"/>
<protein>
    <submittedName>
        <fullName evidence="3">DUF732 domain-containing protein</fullName>
    </submittedName>
</protein>
<comment type="caution">
    <text evidence="3">The sequence shown here is derived from an EMBL/GenBank/DDBJ whole genome shotgun (WGS) entry which is preliminary data.</text>
</comment>
<feature type="chain" id="PRO_5038993005" evidence="1">
    <location>
        <begin position="24"/>
        <end position="121"/>
    </location>
</feature>